<feature type="region of interest" description="Disordered" evidence="1">
    <location>
        <begin position="105"/>
        <end position="137"/>
    </location>
</feature>
<feature type="compositionally biased region" description="Basic residues" evidence="1">
    <location>
        <begin position="13"/>
        <end position="22"/>
    </location>
</feature>
<proteinExistence type="predicted"/>
<feature type="non-terminal residue" evidence="2">
    <location>
        <position position="1"/>
    </location>
</feature>
<dbReference type="EMBL" id="GBHO01004522">
    <property type="protein sequence ID" value="JAG39082.1"/>
    <property type="molecule type" value="Transcribed_RNA"/>
</dbReference>
<sequence>AKIVRMAKFSQKTRRFKRKGNHIHNPSKLSLGDQILNTEGKLRTKSRRNPEYKHTYKGSSGGQRGRTHDNSSELEDDTDIATINGGSTIDKRTALRILDQVAKQQEEIVDEESFGSRQADHDSIPTTNNTHNDLRSH</sequence>
<gene>
    <name evidence="2" type="primary">tal_2</name>
    <name evidence="2" type="ORF">CM83_101979</name>
</gene>
<dbReference type="AlphaFoldDB" id="A0A0A9Z1D9"/>
<feature type="region of interest" description="Disordered" evidence="1">
    <location>
        <begin position="13"/>
        <end position="89"/>
    </location>
</feature>
<evidence type="ECO:0000313" key="2">
    <source>
        <dbReference type="EMBL" id="JAG39082.1"/>
    </source>
</evidence>
<evidence type="ECO:0000256" key="1">
    <source>
        <dbReference type="SAM" id="MobiDB-lite"/>
    </source>
</evidence>
<reference evidence="2" key="1">
    <citation type="journal article" date="2014" name="PLoS ONE">
        <title>Transcriptome-Based Identification of ABC Transporters in the Western Tarnished Plant Bug Lygus hesperus.</title>
        <authorList>
            <person name="Hull J.J."/>
            <person name="Chaney K."/>
            <person name="Geib S.M."/>
            <person name="Fabrick J.A."/>
            <person name="Brent C.S."/>
            <person name="Walsh D."/>
            <person name="Lavine L.C."/>
        </authorList>
    </citation>
    <scope>NUCLEOTIDE SEQUENCE</scope>
</reference>
<name>A0A0A9Z1D9_LYGHE</name>
<accession>A0A0A9Z1D9</accession>
<reference evidence="2" key="2">
    <citation type="submission" date="2014-07" db="EMBL/GenBank/DDBJ databases">
        <authorList>
            <person name="Hull J."/>
        </authorList>
    </citation>
    <scope>NUCLEOTIDE SEQUENCE</scope>
</reference>
<organism evidence="2">
    <name type="scientific">Lygus hesperus</name>
    <name type="common">Western plant bug</name>
    <dbReference type="NCBI Taxonomy" id="30085"/>
    <lineage>
        <taxon>Eukaryota</taxon>
        <taxon>Metazoa</taxon>
        <taxon>Ecdysozoa</taxon>
        <taxon>Arthropoda</taxon>
        <taxon>Hexapoda</taxon>
        <taxon>Insecta</taxon>
        <taxon>Pterygota</taxon>
        <taxon>Neoptera</taxon>
        <taxon>Paraneoptera</taxon>
        <taxon>Hemiptera</taxon>
        <taxon>Heteroptera</taxon>
        <taxon>Panheteroptera</taxon>
        <taxon>Cimicomorpha</taxon>
        <taxon>Miridae</taxon>
        <taxon>Mirini</taxon>
        <taxon>Lygus</taxon>
    </lineage>
</organism>
<protein>
    <submittedName>
        <fullName evidence="2">Transaldolase</fullName>
    </submittedName>
</protein>